<feature type="compositionally biased region" description="Basic and acidic residues" evidence="1">
    <location>
        <begin position="43"/>
        <end position="71"/>
    </location>
</feature>
<comment type="caution">
    <text evidence="2">The sequence shown here is derived from an EMBL/GenBank/DDBJ whole genome shotgun (WGS) entry which is preliminary data.</text>
</comment>
<reference evidence="2 3" key="1">
    <citation type="submission" date="2024-04" db="EMBL/GenBank/DDBJ databases">
        <authorList>
            <person name="Rising A."/>
            <person name="Reimegard J."/>
            <person name="Sonavane S."/>
            <person name="Akerstrom W."/>
            <person name="Nylinder S."/>
            <person name="Hedman E."/>
            <person name="Kallberg Y."/>
        </authorList>
    </citation>
    <scope>NUCLEOTIDE SEQUENCE [LARGE SCALE GENOMIC DNA]</scope>
</reference>
<sequence>FLKFIAYNDLVVINVLTSEFEPLIQNDPYHMLACTRKSRSRSGRFEREDRGRGSREESFNYREGEASDSRQKPPLLQFTPFIVQLMDDEEDYGFFQQSRRKGAYF</sequence>
<dbReference type="Proteomes" id="UP001497382">
    <property type="component" value="Unassembled WGS sequence"/>
</dbReference>
<proteinExistence type="predicted"/>
<feature type="region of interest" description="Disordered" evidence="1">
    <location>
        <begin position="37"/>
        <end position="72"/>
    </location>
</feature>
<gene>
    <name evidence="2" type="ORF">LARSCL_LOCUS14828</name>
</gene>
<accession>A0AAV2AX40</accession>
<evidence type="ECO:0000256" key="1">
    <source>
        <dbReference type="SAM" id="MobiDB-lite"/>
    </source>
</evidence>
<evidence type="ECO:0000313" key="3">
    <source>
        <dbReference type="Proteomes" id="UP001497382"/>
    </source>
</evidence>
<dbReference type="AlphaFoldDB" id="A0AAV2AX40"/>
<protein>
    <submittedName>
        <fullName evidence="2">Uncharacterized protein</fullName>
    </submittedName>
</protein>
<dbReference type="EMBL" id="CAXIEN010000217">
    <property type="protein sequence ID" value="CAL1287433.1"/>
    <property type="molecule type" value="Genomic_DNA"/>
</dbReference>
<evidence type="ECO:0000313" key="2">
    <source>
        <dbReference type="EMBL" id="CAL1287433.1"/>
    </source>
</evidence>
<name>A0AAV2AX40_9ARAC</name>
<keyword evidence="3" id="KW-1185">Reference proteome</keyword>
<organism evidence="2 3">
    <name type="scientific">Larinioides sclopetarius</name>
    <dbReference type="NCBI Taxonomy" id="280406"/>
    <lineage>
        <taxon>Eukaryota</taxon>
        <taxon>Metazoa</taxon>
        <taxon>Ecdysozoa</taxon>
        <taxon>Arthropoda</taxon>
        <taxon>Chelicerata</taxon>
        <taxon>Arachnida</taxon>
        <taxon>Araneae</taxon>
        <taxon>Araneomorphae</taxon>
        <taxon>Entelegynae</taxon>
        <taxon>Araneoidea</taxon>
        <taxon>Araneidae</taxon>
        <taxon>Larinioides</taxon>
    </lineage>
</organism>
<feature type="non-terminal residue" evidence="2">
    <location>
        <position position="1"/>
    </location>
</feature>